<feature type="transmembrane region" description="Helical" evidence="7">
    <location>
        <begin position="56"/>
        <end position="75"/>
    </location>
</feature>
<gene>
    <name evidence="8" type="ORF">C7459_11132</name>
</gene>
<evidence type="ECO:0000256" key="2">
    <source>
        <dbReference type="ARBA" id="ARBA00007543"/>
    </source>
</evidence>
<comment type="caution">
    <text evidence="8">The sequence shown here is derived from an EMBL/GenBank/DDBJ whole genome shotgun (WGS) entry which is preliminary data.</text>
</comment>
<evidence type="ECO:0000256" key="5">
    <source>
        <dbReference type="ARBA" id="ARBA00022989"/>
    </source>
</evidence>
<reference evidence="8 9" key="1">
    <citation type="submission" date="2018-05" db="EMBL/GenBank/DDBJ databases">
        <title>Genomic Encyclopedia of Type Strains, Phase IV (KMG-IV): sequencing the most valuable type-strain genomes for metagenomic binning, comparative biology and taxonomic classification.</title>
        <authorList>
            <person name="Goeker M."/>
        </authorList>
    </citation>
    <scope>NUCLEOTIDE SEQUENCE [LARGE SCALE GENOMIC DNA]</scope>
    <source>
        <strain evidence="8 9">DSM 18773</strain>
    </source>
</reference>
<feature type="transmembrane region" description="Helical" evidence="7">
    <location>
        <begin position="81"/>
        <end position="107"/>
    </location>
</feature>
<keyword evidence="9" id="KW-1185">Reference proteome</keyword>
<comment type="similarity">
    <text evidence="2">Belongs to the cytochrome ubiquinol oxidase subunit 2 family.</text>
</comment>
<feature type="transmembrane region" description="Helical" evidence="7">
    <location>
        <begin position="199"/>
        <end position="224"/>
    </location>
</feature>
<organism evidence="8 9">
    <name type="scientific">Tumebacillus permanentifrigoris</name>
    <dbReference type="NCBI Taxonomy" id="378543"/>
    <lineage>
        <taxon>Bacteria</taxon>
        <taxon>Bacillati</taxon>
        <taxon>Bacillota</taxon>
        <taxon>Bacilli</taxon>
        <taxon>Bacillales</taxon>
        <taxon>Alicyclobacillaceae</taxon>
        <taxon>Tumebacillus</taxon>
    </lineage>
</organism>
<dbReference type="Proteomes" id="UP000245634">
    <property type="component" value="Unassembled WGS sequence"/>
</dbReference>
<keyword evidence="3" id="KW-1003">Cell membrane</keyword>
<sequence>MMSKPELAISVLWAFLFCYIILASIEFGAGFLLFWARVRKWPHEVEEIIERYLSPFWEVTNVFLIVFIVGLVGFFPSAAYYYGTVLLLPGSLALVLLILKGTFFAYCHYAKVRHWSYTLLQGLAGLLLPMVLVSLIPVSEGGFVTEENGKLLLLFDKVMTSPLQATFVLFALLSVLFVSAVFLNFYAHKAGAPVAAEKFRAVALNTGLPALGSGAFILLPLANVRPEHFLSIATDYSWLLLISGALFVTAYMLLQKNKTPGWTFLLVIAQYACAVMAYGYSHLPYLLYPYLNINDAIVNPVMYSYLMWALIGGLCMLIPGLLFLAWLFLFSNKYVQNGS</sequence>
<comment type="subcellular location">
    <subcellularLocation>
        <location evidence="1">Cell membrane</location>
        <topology evidence="1">Multi-pass membrane protein</topology>
    </subcellularLocation>
</comment>
<dbReference type="EMBL" id="QGGL01000011">
    <property type="protein sequence ID" value="PWK11239.1"/>
    <property type="molecule type" value="Genomic_DNA"/>
</dbReference>
<keyword evidence="4 7" id="KW-0812">Transmembrane</keyword>
<proteinExistence type="inferred from homology"/>
<evidence type="ECO:0000256" key="7">
    <source>
        <dbReference type="SAM" id="Phobius"/>
    </source>
</evidence>
<evidence type="ECO:0000256" key="1">
    <source>
        <dbReference type="ARBA" id="ARBA00004651"/>
    </source>
</evidence>
<dbReference type="AlphaFoldDB" id="A0A316D7F9"/>
<keyword evidence="6 7" id="KW-0472">Membrane</keyword>
<dbReference type="RefSeq" id="WP_109689803.1">
    <property type="nucleotide sequence ID" value="NZ_QGGL01000011.1"/>
</dbReference>
<feature type="transmembrane region" description="Helical" evidence="7">
    <location>
        <begin position="119"/>
        <end position="143"/>
    </location>
</feature>
<feature type="transmembrane region" description="Helical" evidence="7">
    <location>
        <begin position="236"/>
        <end position="254"/>
    </location>
</feature>
<dbReference type="InterPro" id="IPR003317">
    <property type="entry name" value="Cyt-d_oxidase_su2"/>
</dbReference>
<evidence type="ECO:0000256" key="3">
    <source>
        <dbReference type="ARBA" id="ARBA00022475"/>
    </source>
</evidence>
<dbReference type="Pfam" id="PF02322">
    <property type="entry name" value="Cyt_bd_oxida_II"/>
    <property type="match status" value="1"/>
</dbReference>
<evidence type="ECO:0000256" key="6">
    <source>
        <dbReference type="ARBA" id="ARBA00023136"/>
    </source>
</evidence>
<evidence type="ECO:0000313" key="8">
    <source>
        <dbReference type="EMBL" id="PWK11239.1"/>
    </source>
</evidence>
<keyword evidence="5 7" id="KW-1133">Transmembrane helix</keyword>
<protein>
    <submittedName>
        <fullName evidence="8">Cytochrome bd-I ubiquinol oxidase subunit 2 apoprotein</fullName>
    </submittedName>
</protein>
<feature type="transmembrane region" description="Helical" evidence="7">
    <location>
        <begin position="163"/>
        <end position="187"/>
    </location>
</feature>
<dbReference type="OrthoDB" id="2416742at2"/>
<name>A0A316D7F9_9BACL</name>
<feature type="transmembrane region" description="Helical" evidence="7">
    <location>
        <begin position="305"/>
        <end position="330"/>
    </location>
</feature>
<accession>A0A316D7F9</accession>
<feature type="transmembrane region" description="Helical" evidence="7">
    <location>
        <begin position="261"/>
        <end position="280"/>
    </location>
</feature>
<evidence type="ECO:0000313" key="9">
    <source>
        <dbReference type="Proteomes" id="UP000245634"/>
    </source>
</evidence>
<evidence type="ECO:0000256" key="4">
    <source>
        <dbReference type="ARBA" id="ARBA00022692"/>
    </source>
</evidence>
<feature type="transmembrane region" description="Helical" evidence="7">
    <location>
        <begin position="12"/>
        <end position="35"/>
    </location>
</feature>
<dbReference type="GO" id="GO:0005886">
    <property type="term" value="C:plasma membrane"/>
    <property type="evidence" value="ECO:0007669"/>
    <property type="project" value="UniProtKB-SubCell"/>
</dbReference>